<feature type="signal peptide" evidence="1">
    <location>
        <begin position="1"/>
        <end position="22"/>
    </location>
</feature>
<dbReference type="AlphaFoldDB" id="A0A929RXV8"/>
<sequence>MKKTSFMLTAWVTCCLPLVAKADIPPAPNLFRASPAQYDFRIAEVRGDYGQDFQFQYDNFGCLLRQVGLSEDGVEIEQNVYTYDANHYLKQHEECVGLKDDGTPVVDLRQIYTRDANGYIIGYNRWKRRAQEETDYEMIEDIRGSYTYNDKQQPTHAVYMYYDGEKEEWYEGLVVDLTYTEDGKLESQTKTVNNALFEKEELTYNEQGKIIGLTLTKPGANDVVWMYTYNAAGDITQSGRPGYYFTYSYYEDKTLDKTFIPRKNIVDKTLFGLRNAITWYAAPTENSYVHAIRQEDTTGAGMVYEPIDKTSIDNVMLGNKADRDALVVEGSWLRIKLGASEVGSTLRIFDLSGRCVKMQQVDKAIERIDLTTLPSGNYIVKIAQHQAKIVR</sequence>
<gene>
    <name evidence="3" type="ORF">HXK21_03495</name>
</gene>
<dbReference type="RefSeq" id="WP_303763313.1">
    <property type="nucleotide sequence ID" value="NZ_JABZGR010000006.1"/>
</dbReference>
<feature type="chain" id="PRO_5037341810" evidence="1">
    <location>
        <begin position="23"/>
        <end position="391"/>
    </location>
</feature>
<reference evidence="3" key="1">
    <citation type="submission" date="2020-04" db="EMBL/GenBank/DDBJ databases">
        <title>Deep metagenomics examines the oral microbiome during advanced dental caries in children, revealing novel taxa and co-occurrences with host molecules.</title>
        <authorList>
            <person name="Baker J.L."/>
            <person name="Morton J.T."/>
            <person name="Dinis M."/>
            <person name="Alvarez R."/>
            <person name="Tran N.C."/>
            <person name="Knight R."/>
            <person name="Edlund A."/>
        </authorList>
    </citation>
    <scope>NUCLEOTIDE SEQUENCE</scope>
    <source>
        <strain evidence="3">JCVI_34_bin.1</strain>
    </source>
</reference>
<dbReference type="NCBIfam" id="TIGR04183">
    <property type="entry name" value="Por_Secre_tail"/>
    <property type="match status" value="1"/>
</dbReference>
<keyword evidence="1" id="KW-0732">Signal</keyword>
<evidence type="ECO:0000256" key="1">
    <source>
        <dbReference type="SAM" id="SignalP"/>
    </source>
</evidence>
<dbReference type="Proteomes" id="UP000704068">
    <property type="component" value="Unassembled WGS sequence"/>
</dbReference>
<name>A0A929RXV8_9BACT</name>
<dbReference type="EMBL" id="JABZGR010000006">
    <property type="protein sequence ID" value="MBF0970094.1"/>
    <property type="molecule type" value="Genomic_DNA"/>
</dbReference>
<accession>A0A929RXV8</accession>
<dbReference type="InterPro" id="IPR026444">
    <property type="entry name" value="Secre_tail"/>
</dbReference>
<evidence type="ECO:0000313" key="3">
    <source>
        <dbReference type="EMBL" id="MBF0970094.1"/>
    </source>
</evidence>
<feature type="domain" description="Secretion system C-terminal sorting" evidence="2">
    <location>
        <begin position="342"/>
        <end position="389"/>
    </location>
</feature>
<comment type="caution">
    <text evidence="3">The sequence shown here is derived from an EMBL/GenBank/DDBJ whole genome shotgun (WGS) entry which is preliminary data.</text>
</comment>
<protein>
    <submittedName>
        <fullName evidence="3">T9SS type A sorting domain-containing protein</fullName>
    </submittedName>
</protein>
<dbReference type="Pfam" id="PF18962">
    <property type="entry name" value="Por_Secre_tail"/>
    <property type="match status" value="1"/>
</dbReference>
<evidence type="ECO:0000259" key="2">
    <source>
        <dbReference type="Pfam" id="PF18962"/>
    </source>
</evidence>
<organism evidence="3 4">
    <name type="scientific">Alloprevotella tannerae</name>
    <dbReference type="NCBI Taxonomy" id="76122"/>
    <lineage>
        <taxon>Bacteria</taxon>
        <taxon>Pseudomonadati</taxon>
        <taxon>Bacteroidota</taxon>
        <taxon>Bacteroidia</taxon>
        <taxon>Bacteroidales</taxon>
        <taxon>Prevotellaceae</taxon>
        <taxon>Alloprevotella</taxon>
    </lineage>
</organism>
<proteinExistence type="predicted"/>
<evidence type="ECO:0000313" key="4">
    <source>
        <dbReference type="Proteomes" id="UP000704068"/>
    </source>
</evidence>